<dbReference type="SUPFAM" id="SSF46785">
    <property type="entry name" value="Winged helix' DNA-binding domain"/>
    <property type="match status" value="2"/>
</dbReference>
<comment type="subcellular location">
    <subcellularLocation>
        <location evidence="1">Cytoplasm</location>
    </subcellularLocation>
</comment>
<dbReference type="FunFam" id="1.10.10.570:FF:000003">
    <property type="entry name" value="Vacuolar protein-sorting-associated protein 25"/>
    <property type="match status" value="1"/>
</dbReference>
<evidence type="ECO:0000256" key="7">
    <source>
        <dbReference type="ARBA" id="ARBA00030094"/>
    </source>
</evidence>
<keyword evidence="8" id="KW-1185">Reference proteome</keyword>
<proteinExistence type="inferred from homology"/>
<dbReference type="InterPro" id="IPR014041">
    <property type="entry name" value="ESCRT-II_cplx_Vps25-sub_N"/>
</dbReference>
<dbReference type="STRING" id="70415.A0A5S6QDQ9"/>
<evidence type="ECO:0000256" key="2">
    <source>
        <dbReference type="ARBA" id="ARBA00009674"/>
    </source>
</evidence>
<dbReference type="Proteomes" id="UP000046395">
    <property type="component" value="Unassembled WGS sequence"/>
</dbReference>
<keyword evidence="4" id="KW-0813">Transport</keyword>
<dbReference type="WBParaSite" id="TMUE_1000005363.1">
    <property type="protein sequence ID" value="TMUE_1000005363.1"/>
    <property type="gene ID" value="WBGene00288559"/>
</dbReference>
<dbReference type="PANTHER" id="PTHR13149">
    <property type="entry name" value="VACUOLAR PROTEIN SORTING-ASSOCIATED PROTEIN VPS25"/>
    <property type="match status" value="1"/>
</dbReference>
<keyword evidence="6" id="KW-0653">Protein transport</keyword>
<comment type="similarity">
    <text evidence="2">Belongs to the VPS25 family.</text>
</comment>
<evidence type="ECO:0000256" key="4">
    <source>
        <dbReference type="ARBA" id="ARBA00022448"/>
    </source>
</evidence>
<sequence length="228" mass="26322">MSSFAWPWQYNFPPFFTLQPNVETRRKQLEAWASLVLRYAEEKRISQIVVLDAQQSELFNNTRLNRNLGLDGIISVLDYLKEKSRVVWLDKQKGRCRIYWKSPAEWAALIDDWASRNGLRNTVCTLYEVAHGPDSVDEPFYNLEDASLLEALRHLEKSGHAEVIQCMSVLSKLARAAASSSLILWVKLHADLGDVSVCDITTQYLIPVNQQGRNHPYRANDKRYYPFC</sequence>
<reference evidence="9" key="1">
    <citation type="submission" date="2019-12" db="UniProtKB">
        <authorList>
            <consortium name="WormBaseParasite"/>
        </authorList>
    </citation>
    <scope>IDENTIFICATION</scope>
</reference>
<evidence type="ECO:0000313" key="9">
    <source>
        <dbReference type="WBParaSite" id="TMUE_1000005363.1"/>
    </source>
</evidence>
<name>A0A5S6QDQ9_TRIMR</name>
<evidence type="ECO:0000256" key="6">
    <source>
        <dbReference type="ARBA" id="ARBA00022927"/>
    </source>
</evidence>
<dbReference type="GO" id="GO:0043328">
    <property type="term" value="P:protein transport to vacuole involved in ubiquitin-dependent protein catabolic process via the multivesicular body sorting pathway"/>
    <property type="evidence" value="ECO:0007669"/>
    <property type="project" value="TreeGrafter"/>
</dbReference>
<protein>
    <recommendedName>
        <fullName evidence="3">Vacuolar protein-sorting-associated protein 25</fullName>
    </recommendedName>
    <alternativeName>
        <fullName evidence="7">ESCRT-II complex subunit VPS25</fullName>
    </alternativeName>
</protein>
<dbReference type="Gene3D" id="1.10.10.10">
    <property type="entry name" value="Winged helix-like DNA-binding domain superfamily/Winged helix DNA-binding domain"/>
    <property type="match status" value="1"/>
</dbReference>
<accession>A0A5S6QDQ9</accession>
<evidence type="ECO:0000256" key="3">
    <source>
        <dbReference type="ARBA" id="ARBA00017934"/>
    </source>
</evidence>
<evidence type="ECO:0000313" key="8">
    <source>
        <dbReference type="Proteomes" id="UP000046395"/>
    </source>
</evidence>
<evidence type="ECO:0000256" key="5">
    <source>
        <dbReference type="ARBA" id="ARBA00022490"/>
    </source>
</evidence>
<organism evidence="8 9">
    <name type="scientific">Trichuris muris</name>
    <name type="common">Mouse whipworm</name>
    <dbReference type="NCBI Taxonomy" id="70415"/>
    <lineage>
        <taxon>Eukaryota</taxon>
        <taxon>Metazoa</taxon>
        <taxon>Ecdysozoa</taxon>
        <taxon>Nematoda</taxon>
        <taxon>Enoplea</taxon>
        <taxon>Dorylaimia</taxon>
        <taxon>Trichinellida</taxon>
        <taxon>Trichuridae</taxon>
        <taxon>Trichuris</taxon>
    </lineage>
</organism>
<dbReference type="Gene3D" id="1.10.10.570">
    <property type="entry name" value="Winged helix' DNA-binding domain. Chain C. Domain 1"/>
    <property type="match status" value="1"/>
</dbReference>
<dbReference type="GO" id="GO:0000814">
    <property type="term" value="C:ESCRT II complex"/>
    <property type="evidence" value="ECO:0007669"/>
    <property type="project" value="InterPro"/>
</dbReference>
<dbReference type="GO" id="GO:0005198">
    <property type="term" value="F:structural molecule activity"/>
    <property type="evidence" value="ECO:0007669"/>
    <property type="project" value="TreeGrafter"/>
</dbReference>
<dbReference type="InterPro" id="IPR036388">
    <property type="entry name" value="WH-like_DNA-bd_sf"/>
</dbReference>
<dbReference type="GO" id="GO:0042803">
    <property type="term" value="F:protein homodimerization activity"/>
    <property type="evidence" value="ECO:0007669"/>
    <property type="project" value="TreeGrafter"/>
</dbReference>
<dbReference type="PANTHER" id="PTHR13149:SF0">
    <property type="entry name" value="VACUOLAR PROTEIN-SORTING-ASSOCIATED PROTEIN 25"/>
    <property type="match status" value="1"/>
</dbReference>
<dbReference type="InterPro" id="IPR008570">
    <property type="entry name" value="ESCRT-II_cplx_Vps25-sub"/>
</dbReference>
<dbReference type="Pfam" id="PF05871">
    <property type="entry name" value="ESCRT-II"/>
    <property type="match status" value="1"/>
</dbReference>
<evidence type="ECO:0000256" key="1">
    <source>
        <dbReference type="ARBA" id="ARBA00004496"/>
    </source>
</evidence>
<keyword evidence="5" id="KW-0963">Cytoplasm</keyword>
<dbReference type="AlphaFoldDB" id="A0A5S6QDQ9"/>
<dbReference type="InterPro" id="IPR036390">
    <property type="entry name" value="WH_DNA-bd_sf"/>
</dbReference>